<proteinExistence type="predicted"/>
<reference evidence="2" key="2">
    <citation type="submission" date="2013-12" db="EMBL/GenBank/DDBJ databases">
        <title>Evolution of pathogenesis and genome organization in the Tremellales.</title>
        <authorList>
            <person name="Cuomo C."/>
            <person name="Litvintseva A."/>
            <person name="Heitman J."/>
            <person name="Chen Y."/>
            <person name="Sun S."/>
            <person name="Springer D."/>
            <person name="Dromer F."/>
            <person name="Young S."/>
            <person name="Zeng Q."/>
            <person name="Chapman S."/>
            <person name="Gujja S."/>
            <person name="Saif S."/>
            <person name="Birren B."/>
        </authorList>
    </citation>
    <scope>NUCLEOTIDE SEQUENCE [LARGE SCALE GENOMIC DNA]</scope>
    <source>
        <strain evidence="2">CBS 10435</strain>
    </source>
</reference>
<organism evidence="1 2">
    <name type="scientific">Kwoniella mangroviensis CBS 10435</name>
    <dbReference type="NCBI Taxonomy" id="1331196"/>
    <lineage>
        <taxon>Eukaryota</taxon>
        <taxon>Fungi</taxon>
        <taxon>Dikarya</taxon>
        <taxon>Basidiomycota</taxon>
        <taxon>Agaricomycotina</taxon>
        <taxon>Tremellomycetes</taxon>
        <taxon>Tremellales</taxon>
        <taxon>Cryptococcaceae</taxon>
        <taxon>Kwoniella</taxon>
    </lineage>
</organism>
<accession>A0A1B9ILL8</accession>
<keyword evidence="2" id="KW-1185">Reference proteome</keyword>
<evidence type="ECO:0000313" key="1">
    <source>
        <dbReference type="EMBL" id="OCF56413.1"/>
    </source>
</evidence>
<dbReference type="AlphaFoldDB" id="A0A1B9ILL8"/>
<reference evidence="1 2" key="1">
    <citation type="submission" date="2013-07" db="EMBL/GenBank/DDBJ databases">
        <title>The Genome Sequence of Kwoniella mangroviensis CBS10435.</title>
        <authorList>
            <consortium name="The Broad Institute Genome Sequencing Platform"/>
            <person name="Cuomo C."/>
            <person name="Litvintseva A."/>
            <person name="Chen Y."/>
            <person name="Heitman J."/>
            <person name="Sun S."/>
            <person name="Springer D."/>
            <person name="Dromer F."/>
            <person name="Young S.K."/>
            <person name="Zeng Q."/>
            <person name="Gargeya S."/>
            <person name="Fitzgerald M."/>
            <person name="Abouelleil A."/>
            <person name="Alvarado L."/>
            <person name="Berlin A.M."/>
            <person name="Chapman S.B."/>
            <person name="Dewar J."/>
            <person name="Goldberg J."/>
            <person name="Griggs A."/>
            <person name="Gujja S."/>
            <person name="Hansen M."/>
            <person name="Howarth C."/>
            <person name="Imamovic A."/>
            <person name="Larimer J."/>
            <person name="McCowan C."/>
            <person name="Murphy C."/>
            <person name="Pearson M."/>
            <person name="Priest M."/>
            <person name="Roberts A."/>
            <person name="Saif S."/>
            <person name="Shea T."/>
            <person name="Sykes S."/>
            <person name="Wortman J."/>
            <person name="Nusbaum C."/>
            <person name="Birren B."/>
        </authorList>
    </citation>
    <scope>NUCLEOTIDE SEQUENCE [LARGE SCALE GENOMIC DNA]</scope>
    <source>
        <strain evidence="1 2">CBS 10435</strain>
    </source>
</reference>
<dbReference type="EMBL" id="KV700091">
    <property type="protein sequence ID" value="OCF56413.1"/>
    <property type="molecule type" value="Genomic_DNA"/>
</dbReference>
<name>A0A1B9ILL8_9TREE</name>
<protein>
    <submittedName>
        <fullName evidence="1">Uncharacterized protein</fullName>
    </submittedName>
</protein>
<dbReference type="OrthoDB" id="2562781at2759"/>
<sequence length="431" mass="49948">MSSSSRRTTPNIDVISQVFSNPYLRYLIFHDIHQKLLAPLLRVSKLFLEGGAESLYRDFDYQNYHKLVKRCENEERLNLYLGCVRAVDLSNLTRTIQVAKWSSLLSSFTNATLIKRYHDILTRQSTSGDPQSTPEYTYSYPHAEHLTKNSQEVPKGRPGIPKLWKQVKRLTLNAYTKDFGEDQNRGEEWKRALLDRVKELDSPLEGISIDFPVPNRIILEALKEVKEMGLGTPKTILLKSSDEDLFELLDLVSPTVTNLNIWINITHENTQICLRDFLVKMPWKKLGCLRIFKLCVRRYPASVGDHQQIQLEDDPDKSFDPEELGEPYNPGEFHMFSEFNLHILYPPDINGGQFEHQIQLDLEHLSSLARSMMKIVGLFTSAGLTIGYKSETMNDIVKSNMYSRKMNDGLWNEMSVIRKEYWDKKKGQPWI</sequence>
<dbReference type="Proteomes" id="UP000092583">
    <property type="component" value="Unassembled WGS sequence"/>
</dbReference>
<gene>
    <name evidence="1" type="ORF">L486_06357</name>
</gene>
<evidence type="ECO:0000313" key="2">
    <source>
        <dbReference type="Proteomes" id="UP000092583"/>
    </source>
</evidence>